<gene>
    <name evidence="3" type="ORF">GND95_00140</name>
</gene>
<dbReference type="PANTHER" id="PTHR33434:SF3">
    <property type="entry name" value="DEGV DOMAIN-CONTAINING PROTEIN YITS"/>
    <property type="match status" value="1"/>
</dbReference>
<comment type="caution">
    <text evidence="3">The sequence shown here is derived from an EMBL/GenBank/DDBJ whole genome shotgun (WGS) entry which is preliminary data.</text>
</comment>
<dbReference type="InterPro" id="IPR050270">
    <property type="entry name" value="DegV_domain_contain"/>
</dbReference>
<evidence type="ECO:0000313" key="3">
    <source>
        <dbReference type="EMBL" id="KAE9636879.1"/>
    </source>
</evidence>
<evidence type="ECO:0000256" key="2">
    <source>
        <dbReference type="ARBA" id="ARBA00023121"/>
    </source>
</evidence>
<protein>
    <submittedName>
        <fullName evidence="3">DegV family EDD domain-containing protein</fullName>
    </submittedName>
</protein>
<evidence type="ECO:0000256" key="1">
    <source>
        <dbReference type="ARBA" id="ARBA00003238"/>
    </source>
</evidence>
<name>A0A7C8LGH4_9FIRM</name>
<dbReference type="PROSITE" id="PS51482">
    <property type="entry name" value="DEGV"/>
    <property type="match status" value="1"/>
</dbReference>
<accession>A0A7C8LGH4</accession>
<comment type="function">
    <text evidence="1">May bind long-chain fatty acids, such as palmitate, and may play a role in lipid transport or fatty acid metabolism.</text>
</comment>
<dbReference type="SUPFAM" id="SSF82549">
    <property type="entry name" value="DAK1/DegV-like"/>
    <property type="match status" value="1"/>
</dbReference>
<dbReference type="GO" id="GO:0008289">
    <property type="term" value="F:lipid binding"/>
    <property type="evidence" value="ECO:0007669"/>
    <property type="project" value="UniProtKB-KW"/>
</dbReference>
<organism evidence="3 4">
    <name type="scientific">Defluviitalea raffinosedens</name>
    <dbReference type="NCBI Taxonomy" id="1450156"/>
    <lineage>
        <taxon>Bacteria</taxon>
        <taxon>Bacillati</taxon>
        <taxon>Bacillota</taxon>
        <taxon>Clostridia</taxon>
        <taxon>Lachnospirales</taxon>
        <taxon>Defluviitaleaceae</taxon>
        <taxon>Defluviitalea</taxon>
    </lineage>
</organism>
<dbReference type="Gene3D" id="3.40.50.10170">
    <property type="match status" value="1"/>
</dbReference>
<dbReference type="Gene3D" id="3.30.1180.10">
    <property type="match status" value="1"/>
</dbReference>
<sequence>MSVKIITDSGSDLPKEIVNQYDIHVIPFYVYLGEEEFLDGETIDPHKLYSDMRNGKVYKTAQVTPEIFKEVFIKYAQQNQSCIYIAFSSALSGTYQASLVAREEVLEEYPEFQLDIIDTKCASLGFGLVVYKAAQMAKEGKSQEEIVEAVQFYSEHMMHVFTVDDLEYLYRGGRVSRTSAFIGGILNIKPILVVKDGKLVPIEKVRGRKKSIKRLVEIVEEKGVNLSNQLIGISHGDSLDEAEEIKNLMTEKFGCKDFIIHIIGSAIGAHSGPGTLAIYFLDQEFHS</sequence>
<proteinExistence type="predicted"/>
<dbReference type="OrthoDB" id="9780216at2"/>
<dbReference type="NCBIfam" id="TIGR00762">
    <property type="entry name" value="DegV"/>
    <property type="match status" value="1"/>
</dbReference>
<dbReference type="Proteomes" id="UP000483018">
    <property type="component" value="Unassembled WGS sequence"/>
</dbReference>
<dbReference type="InterPro" id="IPR043168">
    <property type="entry name" value="DegV_C"/>
</dbReference>
<dbReference type="RefSeq" id="WP_158738799.1">
    <property type="nucleotide sequence ID" value="NZ_JAFBEP010000015.1"/>
</dbReference>
<dbReference type="EMBL" id="WSLF01000001">
    <property type="protein sequence ID" value="KAE9636879.1"/>
    <property type="molecule type" value="Genomic_DNA"/>
</dbReference>
<reference evidence="3 4" key="1">
    <citation type="submission" date="2019-12" db="EMBL/GenBank/DDBJ databases">
        <title>Defluviitalea raffinosedens, isolated from a biogas fermenter, genome sequencing and characterization.</title>
        <authorList>
            <person name="Rettenmaier R."/>
            <person name="Schneider M."/>
            <person name="Neuhaus K."/>
            <person name="Liebl W."/>
            <person name="Zverlov V."/>
        </authorList>
    </citation>
    <scope>NUCLEOTIDE SEQUENCE [LARGE SCALE GENOMIC DNA]</scope>
    <source>
        <strain evidence="3 4">249c-K6</strain>
    </source>
</reference>
<keyword evidence="4" id="KW-1185">Reference proteome</keyword>
<evidence type="ECO:0000313" key="4">
    <source>
        <dbReference type="Proteomes" id="UP000483018"/>
    </source>
</evidence>
<dbReference type="AlphaFoldDB" id="A0A7C8LGH4"/>
<dbReference type="PANTHER" id="PTHR33434">
    <property type="entry name" value="DEGV DOMAIN-CONTAINING PROTEIN DR_1986-RELATED"/>
    <property type="match status" value="1"/>
</dbReference>
<dbReference type="InterPro" id="IPR003797">
    <property type="entry name" value="DegV"/>
</dbReference>
<dbReference type="Pfam" id="PF02645">
    <property type="entry name" value="DegV"/>
    <property type="match status" value="1"/>
</dbReference>
<keyword evidence="2" id="KW-0446">Lipid-binding</keyword>